<dbReference type="EMBL" id="JAEKJR010000002">
    <property type="protein sequence ID" value="MBN8431811.1"/>
    <property type="molecule type" value="Genomic_DNA"/>
</dbReference>
<reference evidence="1 2" key="1">
    <citation type="submission" date="2020-12" db="EMBL/GenBank/DDBJ databases">
        <title>Oil enriched cultivation method for isolating marine PHA-producing bacteria.</title>
        <authorList>
            <person name="Zheng W."/>
            <person name="Yu S."/>
            <person name="Huang Y."/>
        </authorList>
    </citation>
    <scope>NUCLEOTIDE SEQUENCE [LARGE SCALE GENOMIC DNA]</scope>
    <source>
        <strain evidence="1 2">SN0-2</strain>
    </source>
</reference>
<gene>
    <name evidence="1" type="ORF">JF535_13215</name>
</gene>
<name>A0ABS3E931_9GAMM</name>
<dbReference type="RefSeq" id="WP_207002911.1">
    <property type="nucleotide sequence ID" value="NZ_JAEKJR010000002.1"/>
</dbReference>
<accession>A0ABS3E931</accession>
<dbReference type="Proteomes" id="UP000664293">
    <property type="component" value="Unassembled WGS sequence"/>
</dbReference>
<dbReference type="Gene3D" id="2.40.10.270">
    <property type="entry name" value="Bacteriophage SPP1 head-tail adaptor protein"/>
    <property type="match status" value="1"/>
</dbReference>
<organism evidence="1 2">
    <name type="scientific">Microbulbifer salipaludis</name>
    <dbReference type="NCBI Taxonomy" id="187980"/>
    <lineage>
        <taxon>Bacteria</taxon>
        <taxon>Pseudomonadati</taxon>
        <taxon>Pseudomonadota</taxon>
        <taxon>Gammaproteobacteria</taxon>
        <taxon>Cellvibrionales</taxon>
        <taxon>Microbulbiferaceae</taxon>
        <taxon>Microbulbifer</taxon>
    </lineage>
</organism>
<dbReference type="NCBIfam" id="TIGR01563">
    <property type="entry name" value="gp16_SPP1"/>
    <property type="match status" value="1"/>
</dbReference>
<protein>
    <submittedName>
        <fullName evidence="1">Phage head closure protein</fullName>
    </submittedName>
</protein>
<keyword evidence="2" id="KW-1185">Reference proteome</keyword>
<comment type="caution">
    <text evidence="1">The sequence shown here is derived from an EMBL/GenBank/DDBJ whole genome shotgun (WGS) entry which is preliminary data.</text>
</comment>
<dbReference type="InterPro" id="IPR008767">
    <property type="entry name" value="Phage_SPP1_head-tail_adaptor"/>
</dbReference>
<sequence length="110" mass="12617">MVARVKIGALRHRVTLQQKVQNASGTGARTETWTDLADIRAEVKPHAARELSAADNRYQETTHQVTIRYRPGVTRKMRVLFGGRVLEIETVINAMERNRWLHLLCQEIDP</sequence>
<dbReference type="InterPro" id="IPR038666">
    <property type="entry name" value="SSP1_head-tail_sf"/>
</dbReference>
<evidence type="ECO:0000313" key="1">
    <source>
        <dbReference type="EMBL" id="MBN8431811.1"/>
    </source>
</evidence>
<evidence type="ECO:0000313" key="2">
    <source>
        <dbReference type="Proteomes" id="UP000664293"/>
    </source>
</evidence>
<proteinExistence type="predicted"/>
<dbReference type="Pfam" id="PF05521">
    <property type="entry name" value="Phage_HCP"/>
    <property type="match status" value="1"/>
</dbReference>